<evidence type="ECO:0000259" key="2">
    <source>
        <dbReference type="PROSITE" id="PS51082"/>
    </source>
</evidence>
<feature type="compositionally biased region" description="Basic and acidic residues" evidence="1">
    <location>
        <begin position="682"/>
        <end position="691"/>
    </location>
</feature>
<feature type="compositionally biased region" description="Low complexity" evidence="1">
    <location>
        <begin position="82"/>
        <end position="98"/>
    </location>
</feature>
<feature type="region of interest" description="Disordered" evidence="1">
    <location>
        <begin position="669"/>
        <end position="691"/>
    </location>
</feature>
<feature type="region of interest" description="Disordered" evidence="1">
    <location>
        <begin position="1"/>
        <end position="232"/>
    </location>
</feature>
<dbReference type="PROSITE" id="PS51082">
    <property type="entry name" value="WH2"/>
    <property type="match status" value="1"/>
</dbReference>
<evidence type="ECO:0000313" key="3">
    <source>
        <dbReference type="EMBL" id="BAN21033.1"/>
    </source>
</evidence>
<accession>R4WDM3</accession>
<name>R4WDM3_RIPPE</name>
<evidence type="ECO:0000256" key="1">
    <source>
        <dbReference type="SAM" id="MobiDB-lite"/>
    </source>
</evidence>
<dbReference type="GO" id="GO:0003779">
    <property type="term" value="F:actin binding"/>
    <property type="evidence" value="ECO:0007669"/>
    <property type="project" value="InterPro"/>
</dbReference>
<reference evidence="3" key="1">
    <citation type="journal article" date="2013" name="PLoS ONE">
        <title>Gene expression in gut symbiotic organ of stinkbug affected by extracellular bacterial symbiont.</title>
        <authorList>
            <person name="Futahashi R."/>
            <person name="Tanaka K."/>
            <person name="Tanahashi M."/>
            <person name="Nikoh N."/>
            <person name="Kikuchi Y."/>
            <person name="Lee B.L."/>
            <person name="Fukatsu T."/>
        </authorList>
    </citation>
    <scope>NUCLEOTIDE SEQUENCE</scope>
    <source>
        <tissue evidence="3">Midgut</tissue>
    </source>
</reference>
<organism evidence="3">
    <name type="scientific">Riptortus pedestris</name>
    <name type="common">Bean bug</name>
    <dbReference type="NCBI Taxonomy" id="329032"/>
    <lineage>
        <taxon>Eukaryota</taxon>
        <taxon>Metazoa</taxon>
        <taxon>Ecdysozoa</taxon>
        <taxon>Arthropoda</taxon>
        <taxon>Hexapoda</taxon>
        <taxon>Insecta</taxon>
        <taxon>Pterygota</taxon>
        <taxon>Neoptera</taxon>
        <taxon>Paraneoptera</taxon>
        <taxon>Hemiptera</taxon>
        <taxon>Heteroptera</taxon>
        <taxon>Panheteroptera</taxon>
        <taxon>Pentatomomorpha</taxon>
        <taxon>Coreoidea</taxon>
        <taxon>Alydidae</taxon>
        <taxon>Riptortus</taxon>
    </lineage>
</organism>
<dbReference type="AlphaFoldDB" id="R4WDM3"/>
<dbReference type="EMBL" id="AK417818">
    <property type="protein sequence ID" value="BAN21033.1"/>
    <property type="molecule type" value="mRNA"/>
</dbReference>
<protein>
    <submittedName>
        <fullName evidence="3">Unkown protein</fullName>
    </submittedName>
</protein>
<proteinExistence type="evidence at transcript level"/>
<feature type="compositionally biased region" description="Low complexity" evidence="1">
    <location>
        <begin position="14"/>
        <end position="32"/>
    </location>
</feature>
<sequence length="921" mass="101977">MLTKLKKLVPNQKVVSFQQSDSGSGSAASSVSPIPPAQPPKPLRKRRPAPKPPVQQKKPQQSETIICHSRTSSDSSGYHEASVLSESPDSNNSSLPDSLPRRSKLPTVEPNNNKVESKLSRSLSNLHQASTSAAVSTGMKPAQSTSCLVPSRKKKPAPAPPVSIAEEKEEKSATLPPCARLLETPPEQPSKDTVASPAPRLPRSTDDQVLVTQQRTKPRAPVPRPRSTAFETLTPSPNVFLKLEGIFKKMSPEGAESTNTESESARLEAEIERMFEQATREHVSLESGVELSRGPSPDWNWEYRLPAPPTFRDDVTAPSLAEIKVLPAANSKPILFEPLESTEEVVKEESAVNVELPIVNNVSETDCKIKEVTLKIENKELPNDKIHLTPSKNKNIVDSNNKEVHSEVIRLNGFSETNTENPHNNVVKKSEKIYITPVMDCIVTDSVDNAIKETKEIIDINSSNETEISDVNSNKVKQNITIKNQRNKDIVTNSVISSNISDVKTDKVCISIKNEEQHDINKNTGRAKVERSDTVIRVNGRQERTQEQSAILNELTTVITERQTKPKEVRPEPIERQTLPLKNFCIRTYTSSKPVEIYKETPKKEIKKEQNGIVRRNSSAEEKKGSFVVKRSASVVTNLQRRLDLSRSNSNLIEVDESPVNNLRKSNLRKTSSELSINIDPSEEKESLSKKETGLQSLQVLRTILPQLSASQGALNTLGQINEKKEEKPAVCLTTWGERPKRQVSIKTDRDYVTSGAKLETPAAVTIEVVSPTRVIPPAEAMVDRRPRTSVYKSIETGNTKAIKLPASDLGRIPIVRSVELKKTPTAPPVENGFLNGDKPFGHVKLISRHESRQIRPPSYLFGCEPTVPPPPPAPLAPPFVKQLKPVSQREIKKASLDPREELLHSIRTFGKSSLKKVSAR</sequence>
<feature type="compositionally biased region" description="Polar residues" evidence="1">
    <location>
        <begin position="109"/>
        <end position="135"/>
    </location>
</feature>
<dbReference type="InterPro" id="IPR003124">
    <property type="entry name" value="WH2_dom"/>
</dbReference>
<feature type="domain" description="WH2" evidence="2">
    <location>
        <begin position="899"/>
        <end position="918"/>
    </location>
</feature>